<evidence type="ECO:0000313" key="3">
    <source>
        <dbReference type="Proteomes" id="UP000479710"/>
    </source>
</evidence>
<sequence length="95" mass="11058">MRTNNLIRGDNPRLECGIKKEMREMLPVVIFKESFLIRETQSTINRMSGFREYLRVVIPSISIASTTGSLQTPLALFVVYHFFQRPKVPAMIQWI</sequence>
<dbReference type="EMBL" id="SPHZ02000001">
    <property type="protein sequence ID" value="KAF0932156.1"/>
    <property type="molecule type" value="Genomic_DNA"/>
</dbReference>
<organism evidence="2 3">
    <name type="scientific">Oryza meyeriana var. granulata</name>
    <dbReference type="NCBI Taxonomy" id="110450"/>
    <lineage>
        <taxon>Eukaryota</taxon>
        <taxon>Viridiplantae</taxon>
        <taxon>Streptophyta</taxon>
        <taxon>Embryophyta</taxon>
        <taxon>Tracheophyta</taxon>
        <taxon>Spermatophyta</taxon>
        <taxon>Magnoliopsida</taxon>
        <taxon>Liliopsida</taxon>
        <taxon>Poales</taxon>
        <taxon>Poaceae</taxon>
        <taxon>BOP clade</taxon>
        <taxon>Oryzoideae</taxon>
        <taxon>Oryzeae</taxon>
        <taxon>Oryzinae</taxon>
        <taxon>Oryza</taxon>
        <taxon>Oryza meyeriana</taxon>
    </lineage>
</organism>
<evidence type="ECO:0000313" key="2">
    <source>
        <dbReference type="EMBL" id="KAF0932156.1"/>
    </source>
</evidence>
<keyword evidence="1" id="KW-1133">Transmembrane helix</keyword>
<dbReference type="Proteomes" id="UP000479710">
    <property type="component" value="Unassembled WGS sequence"/>
</dbReference>
<comment type="caution">
    <text evidence="2">The sequence shown here is derived from an EMBL/GenBank/DDBJ whole genome shotgun (WGS) entry which is preliminary data.</text>
</comment>
<gene>
    <name evidence="2" type="ORF">E2562_008687</name>
</gene>
<proteinExistence type="predicted"/>
<reference evidence="2 3" key="1">
    <citation type="submission" date="2019-11" db="EMBL/GenBank/DDBJ databases">
        <title>Whole genome sequence of Oryza granulata.</title>
        <authorList>
            <person name="Li W."/>
        </authorList>
    </citation>
    <scope>NUCLEOTIDE SEQUENCE [LARGE SCALE GENOMIC DNA]</scope>
    <source>
        <strain evidence="3">cv. Menghai</strain>
        <tissue evidence="2">Leaf</tissue>
    </source>
</reference>
<keyword evidence="3" id="KW-1185">Reference proteome</keyword>
<dbReference type="AlphaFoldDB" id="A0A6G1F5G1"/>
<keyword evidence="1" id="KW-0812">Transmembrane</keyword>
<name>A0A6G1F5G1_9ORYZ</name>
<keyword evidence="1" id="KW-0472">Membrane</keyword>
<evidence type="ECO:0000256" key="1">
    <source>
        <dbReference type="SAM" id="Phobius"/>
    </source>
</evidence>
<accession>A0A6G1F5G1</accession>
<protein>
    <submittedName>
        <fullName evidence="2">Uncharacterized protein</fullName>
    </submittedName>
</protein>
<dbReference type="OrthoDB" id="8062037at2759"/>
<feature type="transmembrane region" description="Helical" evidence="1">
    <location>
        <begin position="56"/>
        <end position="83"/>
    </location>
</feature>